<keyword evidence="6" id="KW-0560">Oxidoreductase</keyword>
<gene>
    <name evidence="6" type="ORF">ACFO3J_12835</name>
</gene>
<protein>
    <submittedName>
        <fullName evidence="6">FAD-dependent monooxygenase</fullName>
    </submittedName>
</protein>
<sequence length="543" mass="58491">MAEQTNQDSGEPGVLIVGAGAAGLMLACDLLQQGVDVRVVDRRELLDNGDPHSRAVLIWPRMLELLHRIGIVDELVGLGFRITGVSYFSSGRRLGTVPMDTLGTARPYTLSLPQREIERVLRKRHEELGGRIELGLTLEELDNSGPLPVALLRHSSGAAEIVRPQWLVGADGVGSATRRLLGIGYPGNSFELGISIGDFPVSGPNGTHVEYHYSRFGLLPVIPMGSGVGRLASIVPPVGDGWQSLSRDQLQAIVDKRASLPYTIGEPKWIRTFQPRPGIAERFRDGRCLLVGDSAHCLVPLGGQGLNLGIQDVFNVSWKLAGVIQGRLRDSVLDSYDTERRVAARQVTAVVDKQILAARQVKRWPSLLRDTVMTLGRWAGLGRRLAAPLISQVGLAYGEPQTRSLLRPQPRRARPGQRVPFYPPSSPATARPALDLSRHMVLLWPGRRVRADWGSVRAAVSGAVGGRAPVHDLAELPAGERRQLLATFGGRPVLAVVRPDGHLAELSPVSRPGAVADFLRSLAPEAVNARSTSAAGPTSLASA</sequence>
<feature type="domain" description="FAD-binding" evidence="5">
    <location>
        <begin position="14"/>
        <end position="348"/>
    </location>
</feature>
<dbReference type="InterPro" id="IPR002938">
    <property type="entry name" value="FAD-bd"/>
</dbReference>
<evidence type="ECO:0000259" key="5">
    <source>
        <dbReference type="Pfam" id="PF01494"/>
    </source>
</evidence>
<dbReference type="PRINTS" id="PR00420">
    <property type="entry name" value="RNGMNOXGNASE"/>
</dbReference>
<keyword evidence="6" id="KW-0503">Monooxygenase</keyword>
<organism evidence="6 7">
    <name type="scientific">Streptomyces polygonati</name>
    <dbReference type="NCBI Taxonomy" id="1617087"/>
    <lineage>
        <taxon>Bacteria</taxon>
        <taxon>Bacillati</taxon>
        <taxon>Actinomycetota</taxon>
        <taxon>Actinomycetes</taxon>
        <taxon>Kitasatosporales</taxon>
        <taxon>Streptomycetaceae</taxon>
        <taxon>Streptomyces</taxon>
    </lineage>
</organism>
<keyword evidence="7" id="KW-1185">Reference proteome</keyword>
<comment type="caution">
    <text evidence="6">The sequence shown here is derived from an EMBL/GenBank/DDBJ whole genome shotgun (WGS) entry which is preliminary data.</text>
</comment>
<dbReference type="InterPro" id="IPR050641">
    <property type="entry name" value="RIFMO-like"/>
</dbReference>
<dbReference type="Gene3D" id="3.50.50.60">
    <property type="entry name" value="FAD/NAD(P)-binding domain"/>
    <property type="match status" value="1"/>
</dbReference>
<evidence type="ECO:0000256" key="3">
    <source>
        <dbReference type="ARBA" id="ARBA00022827"/>
    </source>
</evidence>
<comment type="cofactor">
    <cofactor evidence="1">
        <name>FAD</name>
        <dbReference type="ChEBI" id="CHEBI:57692"/>
    </cofactor>
</comment>
<feature type="region of interest" description="Disordered" evidence="4">
    <location>
        <begin position="404"/>
        <end position="428"/>
    </location>
</feature>
<dbReference type="PANTHER" id="PTHR43004:SF19">
    <property type="entry name" value="BINDING MONOOXYGENASE, PUTATIVE (JCVI)-RELATED"/>
    <property type="match status" value="1"/>
</dbReference>
<keyword evidence="2" id="KW-0285">Flavoprotein</keyword>
<evidence type="ECO:0000256" key="2">
    <source>
        <dbReference type="ARBA" id="ARBA00022630"/>
    </source>
</evidence>
<name>A0ABV8HNG1_9ACTN</name>
<dbReference type="PANTHER" id="PTHR43004">
    <property type="entry name" value="TRK SYSTEM POTASSIUM UPTAKE PROTEIN"/>
    <property type="match status" value="1"/>
</dbReference>
<dbReference type="Gene3D" id="3.30.70.2450">
    <property type="match status" value="1"/>
</dbReference>
<evidence type="ECO:0000313" key="6">
    <source>
        <dbReference type="EMBL" id="MFC4032364.1"/>
    </source>
</evidence>
<dbReference type="InterPro" id="IPR036188">
    <property type="entry name" value="FAD/NAD-bd_sf"/>
</dbReference>
<dbReference type="SUPFAM" id="SSF51905">
    <property type="entry name" value="FAD/NAD(P)-binding domain"/>
    <property type="match status" value="1"/>
</dbReference>
<dbReference type="Proteomes" id="UP001595765">
    <property type="component" value="Unassembled WGS sequence"/>
</dbReference>
<dbReference type="GO" id="GO:0004497">
    <property type="term" value="F:monooxygenase activity"/>
    <property type="evidence" value="ECO:0007669"/>
    <property type="project" value="UniProtKB-KW"/>
</dbReference>
<dbReference type="Pfam" id="PF01494">
    <property type="entry name" value="FAD_binding_3"/>
    <property type="match status" value="1"/>
</dbReference>
<accession>A0ABV8HNG1</accession>
<dbReference type="RefSeq" id="WP_386429266.1">
    <property type="nucleotide sequence ID" value="NZ_JBHSBB010000010.1"/>
</dbReference>
<dbReference type="EMBL" id="JBHSBB010000010">
    <property type="protein sequence ID" value="MFC4032364.1"/>
    <property type="molecule type" value="Genomic_DNA"/>
</dbReference>
<reference evidence="7" key="1">
    <citation type="journal article" date="2019" name="Int. J. Syst. Evol. Microbiol.">
        <title>The Global Catalogue of Microorganisms (GCM) 10K type strain sequencing project: providing services to taxonomists for standard genome sequencing and annotation.</title>
        <authorList>
            <consortium name="The Broad Institute Genomics Platform"/>
            <consortium name="The Broad Institute Genome Sequencing Center for Infectious Disease"/>
            <person name="Wu L."/>
            <person name="Ma J."/>
        </authorList>
    </citation>
    <scope>NUCLEOTIDE SEQUENCE [LARGE SCALE GENOMIC DNA]</scope>
    <source>
        <strain evidence="7">CGMCC 4.7237</strain>
    </source>
</reference>
<evidence type="ECO:0000313" key="7">
    <source>
        <dbReference type="Proteomes" id="UP001595765"/>
    </source>
</evidence>
<keyword evidence="3" id="KW-0274">FAD</keyword>
<evidence type="ECO:0000256" key="4">
    <source>
        <dbReference type="SAM" id="MobiDB-lite"/>
    </source>
</evidence>
<evidence type="ECO:0000256" key="1">
    <source>
        <dbReference type="ARBA" id="ARBA00001974"/>
    </source>
</evidence>
<proteinExistence type="predicted"/>